<protein>
    <recommendedName>
        <fullName evidence="2">Endoplasmic reticulum junction formation protein lunapark</fullName>
    </recommendedName>
</protein>
<evidence type="ECO:0000256" key="3">
    <source>
        <dbReference type="SAM" id="Coils"/>
    </source>
</evidence>
<gene>
    <name evidence="6" type="ORF">L596_004254</name>
</gene>
<keyword evidence="2" id="KW-0812">Transmembrane</keyword>
<dbReference type="STRING" id="34508.A0A4U8UWV3"/>
<reference evidence="6 7" key="2">
    <citation type="journal article" date="2019" name="G3 (Bethesda)">
        <title>Hybrid Assembly of the Genome of the Entomopathogenic Nematode Steinernema carpocapsae Identifies the X-Chromosome.</title>
        <authorList>
            <person name="Serra L."/>
            <person name="Macchietto M."/>
            <person name="Macias-Munoz A."/>
            <person name="McGill C.J."/>
            <person name="Rodriguez I.M."/>
            <person name="Rodriguez B."/>
            <person name="Murad R."/>
            <person name="Mortazavi A."/>
        </authorList>
    </citation>
    <scope>NUCLEOTIDE SEQUENCE [LARGE SCALE GENOMIC DNA]</scope>
    <source>
        <strain evidence="6 7">ALL</strain>
    </source>
</reference>
<evidence type="ECO:0000256" key="4">
    <source>
        <dbReference type="SAM" id="MobiDB-lite"/>
    </source>
</evidence>
<feature type="compositionally biased region" description="Polar residues" evidence="4">
    <location>
        <begin position="339"/>
        <end position="355"/>
    </location>
</feature>
<comment type="caution">
    <text evidence="6">The sequence shown here is derived from an EMBL/GenBank/DDBJ whole genome shotgun (WGS) entry which is preliminary data.</text>
</comment>
<accession>A0A4U8UWV3</accession>
<evidence type="ECO:0000256" key="2">
    <source>
        <dbReference type="RuleBase" id="RU367073"/>
    </source>
</evidence>
<name>A0A4U8UWV3_STECR</name>
<keyword evidence="2" id="KW-0863">Zinc-finger</keyword>
<keyword evidence="2" id="KW-1133">Transmembrane helix</keyword>
<dbReference type="GO" id="GO:0098826">
    <property type="term" value="C:endoplasmic reticulum tubular network membrane"/>
    <property type="evidence" value="ECO:0007669"/>
    <property type="project" value="UniProtKB-UniRule"/>
</dbReference>
<evidence type="ECO:0000313" key="7">
    <source>
        <dbReference type="Proteomes" id="UP000298663"/>
    </source>
</evidence>
<feature type="transmembrane region" description="Helical" evidence="2">
    <location>
        <begin position="43"/>
        <end position="63"/>
    </location>
</feature>
<proteinExistence type="inferred from homology"/>
<keyword evidence="2" id="KW-0862">Zinc</keyword>
<dbReference type="Proteomes" id="UP000298663">
    <property type="component" value="Chromosome X"/>
</dbReference>
<sequence>MGYMFSRKRNTTAEKLEELSGQISGVEKHIYQLTRRDMYSQRLFSYIAFFLSTCCASVCYTYVPLSGYWLIAYLLIPILLTYVLCLFGKRPISQYYGWRIRRRQAVLDELNAQKKTLLENVRETETYNVAKEILEKYGGLDTQALPPPEPLPAAQKPGKGVSDVFDQSSLNTSLLNRTRTGGSSEELDATVVAEETADCLEETLATSSQPRMRLPRSHRPFYPESKTSVDRFLDYMCGDGVSKRYALICLRCFTHNGMAHADEADNVAYHCYKCGLFNPAKSSRKQSLGVDRLSMNDRSYSEMALNENPPRNERRLSSLKNTVSMSENIDLITRPEKVGTSTHHANQIPFQTADDTISEVESPATDSA</sequence>
<evidence type="ECO:0000313" key="6">
    <source>
        <dbReference type="EMBL" id="TMS37289.1"/>
    </source>
</evidence>
<keyword evidence="2" id="KW-0472">Membrane</keyword>
<dbReference type="InterPro" id="IPR019273">
    <property type="entry name" value="Lunapark_Znf"/>
</dbReference>
<organism evidence="6 7">
    <name type="scientific">Steinernema carpocapsae</name>
    <name type="common">Entomopathogenic nematode</name>
    <dbReference type="NCBI Taxonomy" id="34508"/>
    <lineage>
        <taxon>Eukaryota</taxon>
        <taxon>Metazoa</taxon>
        <taxon>Ecdysozoa</taxon>
        <taxon>Nematoda</taxon>
        <taxon>Chromadorea</taxon>
        <taxon>Rhabditida</taxon>
        <taxon>Tylenchina</taxon>
        <taxon>Panagrolaimomorpha</taxon>
        <taxon>Strongyloidoidea</taxon>
        <taxon>Steinernematidae</taxon>
        <taxon>Steinernema</taxon>
    </lineage>
</organism>
<keyword evidence="3" id="KW-0175">Coiled coil</keyword>
<feature type="coiled-coil region" evidence="3">
    <location>
        <begin position="100"/>
        <end position="127"/>
    </location>
</feature>
<dbReference type="GO" id="GO:1903373">
    <property type="term" value="P:positive regulation of endoplasmic reticulum tubular network organization"/>
    <property type="evidence" value="ECO:0007669"/>
    <property type="project" value="UniProtKB-UniRule"/>
</dbReference>
<feature type="region of interest" description="Disordered" evidence="4">
    <location>
        <begin position="338"/>
        <end position="368"/>
    </location>
</feature>
<comment type="function">
    <text evidence="2">Plays a role in determining ER morphology.</text>
</comment>
<dbReference type="GO" id="GO:0008270">
    <property type="term" value="F:zinc ion binding"/>
    <property type="evidence" value="ECO:0007669"/>
    <property type="project" value="UniProtKB-KW"/>
</dbReference>
<reference evidence="6 7" key="1">
    <citation type="journal article" date="2015" name="Genome Biol.">
        <title>Comparative genomics of Steinernema reveals deeply conserved gene regulatory networks.</title>
        <authorList>
            <person name="Dillman A.R."/>
            <person name="Macchietto M."/>
            <person name="Porter C.F."/>
            <person name="Rogers A."/>
            <person name="Williams B."/>
            <person name="Antoshechkin I."/>
            <person name="Lee M.M."/>
            <person name="Goodwin Z."/>
            <person name="Lu X."/>
            <person name="Lewis E.E."/>
            <person name="Goodrich-Blair H."/>
            <person name="Stock S.P."/>
            <person name="Adams B.J."/>
            <person name="Sternberg P.W."/>
            <person name="Mortazavi A."/>
        </authorList>
    </citation>
    <scope>NUCLEOTIDE SEQUENCE [LARGE SCALE GENOMIC DNA]</scope>
    <source>
        <strain evidence="6 7">ALL</strain>
    </source>
</reference>
<dbReference type="OrthoDB" id="3169036at2759"/>
<keyword evidence="7" id="KW-1185">Reference proteome</keyword>
<keyword evidence="2" id="KW-0479">Metal-binding</keyword>
<feature type="transmembrane region" description="Helical" evidence="2">
    <location>
        <begin position="69"/>
        <end position="87"/>
    </location>
</feature>
<evidence type="ECO:0000259" key="5">
    <source>
        <dbReference type="Pfam" id="PF10058"/>
    </source>
</evidence>
<feature type="domain" description="Lunapark zinc ribbon" evidence="5">
    <location>
        <begin position="229"/>
        <end position="278"/>
    </location>
</feature>
<dbReference type="PANTHER" id="PTHR22166">
    <property type="entry name" value="ENDOPLASMIC RETICULUM JUNCTION FORMATION PROTEIN LUNAPARK"/>
    <property type="match status" value="1"/>
</dbReference>
<dbReference type="GO" id="GO:0071788">
    <property type="term" value="P:endoplasmic reticulum tubular network maintenance"/>
    <property type="evidence" value="ECO:0007669"/>
    <property type="project" value="UniProtKB-UniRule"/>
</dbReference>
<dbReference type="PANTHER" id="PTHR22166:SF12">
    <property type="entry name" value="ENDOPLASMIC RETICULUM JUNCTION FORMATION PROTEIN LUNAPARK"/>
    <property type="match status" value="1"/>
</dbReference>
<comment type="subcellular location">
    <subcellularLocation>
        <location evidence="2">Endoplasmic reticulum membrane</location>
        <topology evidence="2">Multi-pass membrane protein</topology>
    </subcellularLocation>
</comment>
<keyword evidence="2" id="KW-0256">Endoplasmic reticulum</keyword>
<comment type="domain">
    <text evidence="2">The C4-type zinc finger motif is necessary both for its ER three-way tubular junction localization and formation.</text>
</comment>
<dbReference type="EMBL" id="CM016762">
    <property type="protein sequence ID" value="TMS37289.1"/>
    <property type="molecule type" value="Genomic_DNA"/>
</dbReference>
<dbReference type="AlphaFoldDB" id="A0A4U8UWV3"/>
<dbReference type="InterPro" id="IPR040115">
    <property type="entry name" value="Lnp"/>
</dbReference>
<evidence type="ECO:0000256" key="1">
    <source>
        <dbReference type="ARBA" id="ARBA00009940"/>
    </source>
</evidence>
<comment type="similarity">
    <text evidence="1 2">Belongs to the lunapark family.</text>
</comment>
<dbReference type="EMBL" id="AZBU02000001">
    <property type="protein sequence ID" value="TMS37289.1"/>
    <property type="molecule type" value="Genomic_DNA"/>
</dbReference>
<dbReference type="Pfam" id="PF10058">
    <property type="entry name" value="Zn_ribbon_10"/>
    <property type="match status" value="1"/>
</dbReference>